<feature type="compositionally biased region" description="Basic residues" evidence="8">
    <location>
        <begin position="226"/>
        <end position="242"/>
    </location>
</feature>
<evidence type="ECO:0000256" key="2">
    <source>
        <dbReference type="ARBA" id="ARBA00022517"/>
    </source>
</evidence>
<keyword evidence="4" id="KW-0539">Nucleus</keyword>
<evidence type="ECO:0000256" key="4">
    <source>
        <dbReference type="ARBA" id="ARBA00023242"/>
    </source>
</evidence>
<dbReference type="Proteomes" id="UP000285301">
    <property type="component" value="Unassembled WGS sequence"/>
</dbReference>
<evidence type="ECO:0000313" key="10">
    <source>
        <dbReference type="EMBL" id="RWS17064.1"/>
    </source>
</evidence>
<evidence type="ECO:0000256" key="7">
    <source>
        <dbReference type="ARBA" id="ARBA00071400"/>
    </source>
</evidence>
<dbReference type="CDD" id="cd09866">
    <property type="entry name" value="PIN_Fcf1-Utp23-H"/>
    <property type="match status" value="1"/>
</dbReference>
<comment type="similarity">
    <text evidence="6">Belongs to the UTP23/FCF1 family. UTP23 subfamily.</text>
</comment>
<dbReference type="GO" id="GO:0032040">
    <property type="term" value="C:small-subunit processome"/>
    <property type="evidence" value="ECO:0007669"/>
    <property type="project" value="InterPro"/>
</dbReference>
<feature type="domain" description="UTP23 sensor motif region" evidence="9">
    <location>
        <begin position="192"/>
        <end position="210"/>
    </location>
</feature>
<evidence type="ECO:0000256" key="6">
    <source>
        <dbReference type="ARBA" id="ARBA00038503"/>
    </source>
</evidence>
<comment type="function">
    <text evidence="5">Involved in rRNA-processing and ribosome biogenesis.</text>
</comment>
<comment type="subcellular location">
    <subcellularLocation>
        <location evidence="1">Nucleus</location>
        <location evidence="1">Nucleolus</location>
    </subcellularLocation>
</comment>
<dbReference type="OrthoDB" id="25675at2759"/>
<dbReference type="AlphaFoldDB" id="A0A3S3SPE5"/>
<dbReference type="EMBL" id="NCKU01000123">
    <property type="protein sequence ID" value="RWS17064.1"/>
    <property type="molecule type" value="Genomic_DNA"/>
</dbReference>
<evidence type="ECO:0000259" key="9">
    <source>
        <dbReference type="Pfam" id="PF24779"/>
    </source>
</evidence>
<evidence type="ECO:0000256" key="1">
    <source>
        <dbReference type="ARBA" id="ARBA00004604"/>
    </source>
</evidence>
<evidence type="ECO:0000256" key="8">
    <source>
        <dbReference type="SAM" id="MobiDB-lite"/>
    </source>
</evidence>
<dbReference type="PANTHER" id="PTHR12416">
    <property type="entry name" value="RRNA-PROCESSING PROTEIN UTP23 HOMOLOG"/>
    <property type="match status" value="1"/>
</dbReference>
<evidence type="ECO:0000256" key="3">
    <source>
        <dbReference type="ARBA" id="ARBA00022552"/>
    </source>
</evidence>
<dbReference type="GO" id="GO:0006364">
    <property type="term" value="P:rRNA processing"/>
    <property type="evidence" value="ECO:0007669"/>
    <property type="project" value="UniProtKB-KW"/>
</dbReference>
<dbReference type="SUPFAM" id="SSF88723">
    <property type="entry name" value="PIN domain-like"/>
    <property type="match status" value="1"/>
</dbReference>
<dbReference type="InterPro" id="IPR006984">
    <property type="entry name" value="Fcf1/UTP23"/>
</dbReference>
<comment type="caution">
    <text evidence="10">The sequence shown here is derived from an EMBL/GenBank/DDBJ whole genome shotgun (WGS) entry which is preliminary data.</text>
</comment>
<accession>A0A3S3SPE5</accession>
<evidence type="ECO:0000256" key="5">
    <source>
        <dbReference type="ARBA" id="ARBA00037300"/>
    </source>
</evidence>
<dbReference type="FunFam" id="3.40.50.1010:FF:000006">
    <property type="entry name" value="rRNA-processing protein UTP23 homolog"/>
    <property type="match status" value="1"/>
</dbReference>
<dbReference type="STRING" id="1965070.A0A3S3SPE5"/>
<dbReference type="Pfam" id="PF24779">
    <property type="entry name" value="UTP23_sensor"/>
    <property type="match status" value="1"/>
</dbReference>
<feature type="region of interest" description="Disordered" evidence="8">
    <location>
        <begin position="182"/>
        <end position="253"/>
    </location>
</feature>
<organism evidence="10 11">
    <name type="scientific">Dinothrombium tinctorium</name>
    <dbReference type="NCBI Taxonomy" id="1965070"/>
    <lineage>
        <taxon>Eukaryota</taxon>
        <taxon>Metazoa</taxon>
        <taxon>Ecdysozoa</taxon>
        <taxon>Arthropoda</taxon>
        <taxon>Chelicerata</taxon>
        <taxon>Arachnida</taxon>
        <taxon>Acari</taxon>
        <taxon>Acariformes</taxon>
        <taxon>Trombidiformes</taxon>
        <taxon>Prostigmata</taxon>
        <taxon>Anystina</taxon>
        <taxon>Parasitengona</taxon>
        <taxon>Trombidioidea</taxon>
        <taxon>Trombidiidae</taxon>
        <taxon>Dinothrombium</taxon>
    </lineage>
</organism>
<protein>
    <recommendedName>
        <fullName evidence="7">rRNA-processing protein UTP23 homolog</fullName>
    </recommendedName>
</protein>
<name>A0A3S3SPE5_9ACAR</name>
<dbReference type="Gene3D" id="3.40.50.1010">
    <property type="entry name" value="5'-nuclease"/>
    <property type="match status" value="1"/>
</dbReference>
<dbReference type="InterPro" id="IPR057776">
    <property type="entry name" value="UTP23_sensor"/>
</dbReference>
<dbReference type="Pfam" id="PF04900">
    <property type="entry name" value="Fcf1"/>
    <property type="match status" value="1"/>
</dbReference>
<sequence>MKVKRYKKVNRILTFYRNNYGFRTPYQLLIDGTFCQMALRYKVNLKEQLAKYLGEDTKLFTTVCVVTETEKIGPAVYGAMLIVKQFNIRKCGHEKHPIAASDCLLSMVKADQNADHYFIATQDPQLTQEIRQLPGVPLLYLKCNAINLEKPSEISEKHVEQRKESESSKDYQMEVLKKLKEQELSEEEGVNRKKRRPKGPNPLSCKPKKKKQKQSETQLSNESHEIKKKRKRKRTKVAKHVKQLLQSNGISLY</sequence>
<keyword evidence="2" id="KW-0690">Ribosome biogenesis</keyword>
<keyword evidence="3" id="KW-0698">rRNA processing</keyword>
<gene>
    <name evidence="10" type="ORF">B4U79_04804</name>
</gene>
<proteinExistence type="inferred from homology"/>
<dbReference type="InterPro" id="IPR029060">
    <property type="entry name" value="PIN-like_dom_sf"/>
</dbReference>
<keyword evidence="11" id="KW-1185">Reference proteome</keyword>
<evidence type="ECO:0000313" key="11">
    <source>
        <dbReference type="Proteomes" id="UP000285301"/>
    </source>
</evidence>
<reference evidence="10 11" key="1">
    <citation type="journal article" date="2018" name="Gigascience">
        <title>Genomes of trombidid mites reveal novel predicted allergens and laterally-transferred genes associated with secondary metabolism.</title>
        <authorList>
            <person name="Dong X."/>
            <person name="Chaisiri K."/>
            <person name="Xia D."/>
            <person name="Armstrong S.D."/>
            <person name="Fang Y."/>
            <person name="Donnelly M.J."/>
            <person name="Kadowaki T."/>
            <person name="McGarry J.W."/>
            <person name="Darby A.C."/>
            <person name="Makepeace B.L."/>
        </authorList>
    </citation>
    <scope>NUCLEOTIDE SEQUENCE [LARGE SCALE GENOMIC DNA]</scope>
    <source>
        <strain evidence="10">UoL-WK</strain>
    </source>
</reference>
<feature type="compositionally biased region" description="Polar residues" evidence="8">
    <location>
        <begin position="244"/>
        <end position="253"/>
    </location>
</feature>